<sequence>MSKLSMSCCAVSSSLLVSSSFGATAVALFEDFEDSTVGYTVHGFVPDVEESGSTAGTVGAEVGEFSELSESPVSRDYISRIAYSNTDVTDNVSGNYLIADPLDNLGSSYFGGQDIDSVTNLEGAGFDHVALQWTGIDVSSFGSDYSVSAFFGELGDGGNTDWDVTDRLGIWASLDSGAYVQVFNIVGIANNSTPFVDFNLDGVKNGLDTDITTTMTEYSADIGSVLGAGNDLDLQIRIGNLNSPDEDIAIDNFMISGTTIPEPSSSSLLLISACALLTRRSRR</sequence>
<comment type="caution">
    <text evidence="2">The sequence shown here is derived from an EMBL/GenBank/DDBJ whole genome shotgun (WGS) entry which is preliminary data.</text>
</comment>
<proteinExistence type="predicted"/>
<reference evidence="3" key="1">
    <citation type="journal article" date="2019" name="Int. J. Syst. Evol. Microbiol.">
        <title>The Global Catalogue of Microorganisms (GCM) 10K type strain sequencing project: providing services to taxonomists for standard genome sequencing and annotation.</title>
        <authorList>
            <consortium name="The Broad Institute Genomics Platform"/>
            <consortium name="The Broad Institute Genome Sequencing Center for Infectious Disease"/>
            <person name="Wu L."/>
            <person name="Ma J."/>
        </authorList>
    </citation>
    <scope>NUCLEOTIDE SEQUENCE [LARGE SCALE GENOMIC DNA]</scope>
    <source>
        <strain evidence="3">JCM 16545</strain>
    </source>
</reference>
<name>A0ABW5E876_9BACT</name>
<dbReference type="NCBIfam" id="TIGR02595">
    <property type="entry name" value="PEP_CTERM"/>
    <property type="match status" value="1"/>
</dbReference>
<dbReference type="InterPro" id="IPR013424">
    <property type="entry name" value="Ice-binding_C"/>
</dbReference>
<dbReference type="RefSeq" id="WP_377093694.1">
    <property type="nucleotide sequence ID" value="NZ_JBHSJM010000001.1"/>
</dbReference>
<gene>
    <name evidence="2" type="ORF">ACFSQZ_14235</name>
</gene>
<dbReference type="EMBL" id="JBHUJC010000043">
    <property type="protein sequence ID" value="MFD2277625.1"/>
    <property type="molecule type" value="Genomic_DNA"/>
</dbReference>
<evidence type="ECO:0000313" key="2">
    <source>
        <dbReference type="EMBL" id="MFD2277625.1"/>
    </source>
</evidence>
<accession>A0ABW5E876</accession>
<evidence type="ECO:0000313" key="3">
    <source>
        <dbReference type="Proteomes" id="UP001597297"/>
    </source>
</evidence>
<keyword evidence="1" id="KW-0732">Signal</keyword>
<organism evidence="2 3">
    <name type="scientific">Rubritalea spongiae</name>
    <dbReference type="NCBI Taxonomy" id="430797"/>
    <lineage>
        <taxon>Bacteria</taxon>
        <taxon>Pseudomonadati</taxon>
        <taxon>Verrucomicrobiota</taxon>
        <taxon>Verrucomicrobiia</taxon>
        <taxon>Verrucomicrobiales</taxon>
        <taxon>Rubritaleaceae</taxon>
        <taxon>Rubritalea</taxon>
    </lineage>
</organism>
<feature type="signal peptide" evidence="1">
    <location>
        <begin position="1"/>
        <end position="25"/>
    </location>
</feature>
<protein>
    <submittedName>
        <fullName evidence="2">PEP-CTERM sorting domain-containing protein</fullName>
    </submittedName>
</protein>
<dbReference type="Proteomes" id="UP001597297">
    <property type="component" value="Unassembled WGS sequence"/>
</dbReference>
<evidence type="ECO:0000256" key="1">
    <source>
        <dbReference type="SAM" id="SignalP"/>
    </source>
</evidence>
<feature type="chain" id="PRO_5046794141" evidence="1">
    <location>
        <begin position="26"/>
        <end position="283"/>
    </location>
</feature>
<keyword evidence="3" id="KW-1185">Reference proteome</keyword>